<proteinExistence type="predicted"/>
<dbReference type="HOGENOM" id="CLU_2574874_0_0_1"/>
<dbReference type="Proteomes" id="UP000019377">
    <property type="component" value="Unassembled WGS sequence"/>
</dbReference>
<dbReference type="EMBL" id="KI545873">
    <property type="protein sequence ID" value="EST06605.1"/>
    <property type="molecule type" value="Genomic_DNA"/>
</dbReference>
<keyword evidence="1" id="KW-0812">Transmembrane</keyword>
<sequence>MPTTTLQPVLRLPLLDQLWRLNPPLPARVAEWKTYSAVNGVPQLLAQVAIYGVSQATACIVLLALAPLQVLWLVIHSPTAM</sequence>
<evidence type="ECO:0000313" key="2">
    <source>
        <dbReference type="EMBL" id="EST06605.1"/>
    </source>
</evidence>
<name>V5ENE6_KALBG</name>
<organism evidence="2 3">
    <name type="scientific">Kalmanozyma brasiliensis (strain GHG001)</name>
    <name type="common">Yeast</name>
    <name type="synonym">Pseudozyma brasiliensis</name>
    <dbReference type="NCBI Taxonomy" id="1365824"/>
    <lineage>
        <taxon>Eukaryota</taxon>
        <taxon>Fungi</taxon>
        <taxon>Dikarya</taxon>
        <taxon>Basidiomycota</taxon>
        <taxon>Ustilaginomycotina</taxon>
        <taxon>Ustilaginomycetes</taxon>
        <taxon>Ustilaginales</taxon>
        <taxon>Ustilaginaceae</taxon>
        <taxon>Kalmanozyma</taxon>
    </lineage>
</organism>
<keyword evidence="1" id="KW-0472">Membrane</keyword>
<accession>V5ENE6</accession>
<protein>
    <submittedName>
        <fullName evidence="2">Uncharacterized protein</fullName>
    </submittedName>
</protein>
<reference evidence="3" key="1">
    <citation type="journal article" date="2013" name="Genome Announc.">
        <title>Draft genome sequence of Pseudozyma brasiliensis sp. nov. strain GHG001, a high producer of endo-1,4-xylanase isolated from an insect pest of sugarcane.</title>
        <authorList>
            <person name="Oliveira J.V.D.C."/>
            <person name="dos Santos R.A.C."/>
            <person name="Borges T.A."/>
            <person name="Riano-Pachon D.M."/>
            <person name="Goldman G.H."/>
        </authorList>
    </citation>
    <scope>NUCLEOTIDE SEQUENCE [LARGE SCALE GENOMIC DNA]</scope>
    <source>
        <strain evidence="3">GHG001</strain>
    </source>
</reference>
<keyword evidence="3" id="KW-1185">Reference proteome</keyword>
<feature type="transmembrane region" description="Helical" evidence="1">
    <location>
        <begin position="48"/>
        <end position="75"/>
    </location>
</feature>
<dbReference type="OrthoDB" id="2552362at2759"/>
<dbReference type="AlphaFoldDB" id="V5ENE6"/>
<dbReference type="GeneID" id="27420734"/>
<keyword evidence="1" id="KW-1133">Transmembrane helix</keyword>
<gene>
    <name evidence="2" type="ORF">PSEUBRA_SCAF3g04119</name>
</gene>
<evidence type="ECO:0000313" key="3">
    <source>
        <dbReference type="Proteomes" id="UP000019377"/>
    </source>
</evidence>
<evidence type="ECO:0000256" key="1">
    <source>
        <dbReference type="SAM" id="Phobius"/>
    </source>
</evidence>